<evidence type="ECO:0000256" key="2">
    <source>
        <dbReference type="ARBA" id="ARBA00009046"/>
    </source>
</evidence>
<dbReference type="PROSITE" id="PS51643">
    <property type="entry name" value="HD_CAS3"/>
    <property type="match status" value="1"/>
</dbReference>
<evidence type="ECO:0000259" key="8">
    <source>
        <dbReference type="PROSITE" id="PS51643"/>
    </source>
</evidence>
<dbReference type="CDD" id="cd09641">
    <property type="entry name" value="Cas3''_I"/>
    <property type="match status" value="1"/>
</dbReference>
<keyword evidence="9" id="KW-0347">Helicase</keyword>
<dbReference type="GO" id="GO:0004386">
    <property type="term" value="F:helicase activity"/>
    <property type="evidence" value="ECO:0007669"/>
    <property type="project" value="UniProtKB-KW"/>
</dbReference>
<dbReference type="EMBL" id="AANC01000001">
    <property type="protein sequence ID" value="EAQ50996.1"/>
    <property type="molecule type" value="Genomic_DNA"/>
</dbReference>
<dbReference type="HOGENOM" id="CLU_656878_0_0_10"/>
<keyword evidence="10" id="KW-1185">Reference proteome</keyword>
<dbReference type="InterPro" id="IPR014001">
    <property type="entry name" value="Helicase_ATP-bd"/>
</dbReference>
<feature type="domain" description="HD Cas3-type" evidence="8">
    <location>
        <begin position="10"/>
        <end position="214"/>
    </location>
</feature>
<dbReference type="Gene3D" id="1.10.3210.30">
    <property type="match status" value="1"/>
</dbReference>
<dbReference type="GO" id="GO:0004518">
    <property type="term" value="F:nuclease activity"/>
    <property type="evidence" value="ECO:0007669"/>
    <property type="project" value="UniProtKB-KW"/>
</dbReference>
<dbReference type="Gene3D" id="3.40.50.300">
    <property type="entry name" value="P-loop containing nucleotide triphosphate hydrolases"/>
    <property type="match status" value="1"/>
</dbReference>
<dbReference type="GO" id="GO:0005524">
    <property type="term" value="F:ATP binding"/>
    <property type="evidence" value="ECO:0007669"/>
    <property type="project" value="InterPro"/>
</dbReference>
<dbReference type="InterPro" id="IPR027417">
    <property type="entry name" value="P-loop_NTPase"/>
</dbReference>
<evidence type="ECO:0000313" key="10">
    <source>
        <dbReference type="Proteomes" id="UP000001601"/>
    </source>
</evidence>
<dbReference type="SMART" id="SM00487">
    <property type="entry name" value="DEXDc"/>
    <property type="match status" value="1"/>
</dbReference>
<dbReference type="Proteomes" id="UP000001601">
    <property type="component" value="Unassembled WGS sequence"/>
</dbReference>
<accession>A3XIA0</accession>
<comment type="similarity">
    <text evidence="2">In the central section; belongs to the CRISPR-associated helicase Cas3 family.</text>
</comment>
<dbReference type="NCBIfam" id="TIGR01596">
    <property type="entry name" value="cas3_HD"/>
    <property type="match status" value="1"/>
</dbReference>
<dbReference type="STRING" id="398720.MED217_15675"/>
<dbReference type="Pfam" id="PF00270">
    <property type="entry name" value="DEAD"/>
    <property type="match status" value="1"/>
</dbReference>
<evidence type="ECO:0000256" key="6">
    <source>
        <dbReference type="ARBA" id="ARBA00023118"/>
    </source>
</evidence>
<gene>
    <name evidence="9" type="ORF">MED217_15675</name>
</gene>
<keyword evidence="9" id="KW-0547">Nucleotide-binding</keyword>
<dbReference type="NCBIfam" id="TIGR01587">
    <property type="entry name" value="cas3_core"/>
    <property type="match status" value="1"/>
</dbReference>
<comment type="similarity">
    <text evidence="1">In the N-terminal section; belongs to the CRISPR-associated nuclease Cas3-HD family.</text>
</comment>
<proteinExistence type="inferred from homology"/>
<dbReference type="SUPFAM" id="SSF52540">
    <property type="entry name" value="P-loop containing nucleoside triphosphate hydrolases"/>
    <property type="match status" value="1"/>
</dbReference>
<dbReference type="InterPro" id="IPR011545">
    <property type="entry name" value="DEAD/DEAH_box_helicase_dom"/>
</dbReference>
<dbReference type="GO" id="GO:0016787">
    <property type="term" value="F:hydrolase activity"/>
    <property type="evidence" value="ECO:0007669"/>
    <property type="project" value="UniProtKB-KW"/>
</dbReference>
<dbReference type="PROSITE" id="PS51192">
    <property type="entry name" value="HELICASE_ATP_BIND_1"/>
    <property type="match status" value="1"/>
</dbReference>
<organism evidence="9 10">
    <name type="scientific">Leeuwenhoekiella blandensis (strain CECT 7118 / CCUG 51940 / KCTC 22103 / MED217)</name>
    <name type="common">Flavobacterium sp. (strain MED217)</name>
    <dbReference type="NCBI Taxonomy" id="398720"/>
    <lineage>
        <taxon>Bacteria</taxon>
        <taxon>Pseudomonadati</taxon>
        <taxon>Bacteroidota</taxon>
        <taxon>Flavobacteriia</taxon>
        <taxon>Flavobacteriales</taxon>
        <taxon>Flavobacteriaceae</taxon>
        <taxon>Leeuwenhoekiella</taxon>
    </lineage>
</organism>
<evidence type="ECO:0000313" key="9">
    <source>
        <dbReference type="EMBL" id="EAQ50996.1"/>
    </source>
</evidence>
<dbReference type="InterPro" id="IPR038257">
    <property type="entry name" value="CRISPR-assoc_Cas3_HD_sf"/>
</dbReference>
<dbReference type="OrthoDB" id="9810236at2"/>
<dbReference type="InterPro" id="IPR006483">
    <property type="entry name" value="CRISPR-assoc_Cas3_HD"/>
</dbReference>
<keyword evidence="4" id="KW-0479">Metal-binding</keyword>
<dbReference type="AlphaFoldDB" id="A3XIA0"/>
<dbReference type="CDD" id="cd17930">
    <property type="entry name" value="DEXHc_cas3"/>
    <property type="match status" value="1"/>
</dbReference>
<reference evidence="9 10" key="1">
    <citation type="journal article" date="2007" name="Nature">
        <title>Light stimulates growth of proteorhodopsin-containing marine Flavobacteria.</title>
        <authorList>
            <person name="Gomez-Consarnau L."/>
            <person name="Gonzalez J.M."/>
            <person name="Coll-Llado M."/>
            <person name="Gourdon P."/>
            <person name="Pascher T."/>
            <person name="Neutze R."/>
            <person name="Pedros-Alio C."/>
            <person name="Pinhassi J."/>
        </authorList>
    </citation>
    <scope>NUCLEOTIDE SEQUENCE [LARGE SCALE GENOMIC DNA]</scope>
    <source>
        <strain evidence="9 10">MED217</strain>
    </source>
</reference>
<evidence type="ECO:0000259" key="7">
    <source>
        <dbReference type="PROSITE" id="PS51192"/>
    </source>
</evidence>
<evidence type="ECO:0000256" key="5">
    <source>
        <dbReference type="ARBA" id="ARBA00022801"/>
    </source>
</evidence>
<evidence type="ECO:0000256" key="4">
    <source>
        <dbReference type="ARBA" id="ARBA00022723"/>
    </source>
</evidence>
<evidence type="ECO:0000256" key="3">
    <source>
        <dbReference type="ARBA" id="ARBA00022722"/>
    </source>
</evidence>
<dbReference type="eggNOG" id="COG1203">
    <property type="taxonomic scope" value="Bacteria"/>
</dbReference>
<keyword evidence="5" id="KW-0378">Hydrolase</keyword>
<dbReference type="GO" id="GO:0003676">
    <property type="term" value="F:nucleic acid binding"/>
    <property type="evidence" value="ECO:0007669"/>
    <property type="project" value="InterPro"/>
</dbReference>
<name>A3XIA0_LEEBM</name>
<dbReference type="InterPro" id="IPR006474">
    <property type="entry name" value="Helicase_Cas3_CRISPR-ass_core"/>
</dbReference>
<feature type="domain" description="Helicase ATP-binding" evidence="7">
    <location>
        <begin position="258"/>
        <end position="418"/>
    </location>
</feature>
<keyword evidence="3" id="KW-0540">Nuclease</keyword>
<dbReference type="GO" id="GO:0046872">
    <property type="term" value="F:metal ion binding"/>
    <property type="evidence" value="ECO:0007669"/>
    <property type="project" value="UniProtKB-KW"/>
</dbReference>
<dbReference type="GO" id="GO:0051607">
    <property type="term" value="P:defense response to virus"/>
    <property type="evidence" value="ECO:0007669"/>
    <property type="project" value="UniProtKB-KW"/>
</dbReference>
<sequence length="418" mass="49378">MNGLEEIWAKSEPVETLTQHTKKVLEIWFELKERYSDEIENEQFWNTSFNAVAYHDFGKICNLFQETIKKEKIVEFDSRVRHEFFSGMFLYLDNIKFYEQHPESLIAVFSHHKAFNDEGFVQQISENRNKETKLDENVINNFIHFANQIAENYNFSKIEIDTSSKNLINLEYGKLVLFFRKKIYEELSKLNFLTPKSRKNYIYHKAILNISDWTASGHLSLEKGIAYDTDFLAQKIITKIRKDGKNEIANKFQFKTFQQESLTEKNVIAIAPTGSGKTEAALIWASSKKDWERIIYLLPTRVTSNAIYSRLTDYFGEEYTQLIHSSARQYIKEQFDNSYDQKKYFRDKSFFKNINICTIDQLLTLGFNLGFWEVKTFHLLNARIIIDEIHLYSPYTLGLIISTIIYLKENFNTLELLH</sequence>
<keyword evidence="6" id="KW-0051">Antiviral defense</keyword>
<protein>
    <submittedName>
        <fullName evidence="9">Predicted helicase</fullName>
    </submittedName>
</protein>
<keyword evidence="9" id="KW-0067">ATP-binding</keyword>
<evidence type="ECO:0000256" key="1">
    <source>
        <dbReference type="ARBA" id="ARBA00006847"/>
    </source>
</evidence>
<dbReference type="RefSeq" id="WP_009781477.1">
    <property type="nucleotide sequence ID" value="NZ_CH672395.1"/>
</dbReference>
<comment type="caution">
    <text evidence="9">The sequence shown here is derived from an EMBL/GenBank/DDBJ whole genome shotgun (WGS) entry which is preliminary data.</text>
</comment>